<dbReference type="PANTHER" id="PTHR34414">
    <property type="entry name" value="HET DOMAIN-CONTAINING PROTEIN-RELATED"/>
    <property type="match status" value="1"/>
</dbReference>
<evidence type="ECO:0000313" key="4">
    <source>
        <dbReference type="Proteomes" id="UP000309076"/>
    </source>
</evidence>
<protein>
    <recommendedName>
        <fullName evidence="6">Subtilisin-like serine protease</fullName>
    </recommendedName>
</protein>
<evidence type="ECO:0000256" key="1">
    <source>
        <dbReference type="SAM" id="Phobius"/>
    </source>
</evidence>
<dbReference type="Proteomes" id="UP000310687">
    <property type="component" value="Unassembled WGS sequence"/>
</dbReference>
<organism evidence="3 5">
    <name type="scientific">Aureobasidium pullulans</name>
    <name type="common">Black yeast</name>
    <name type="synonym">Pullularia pullulans</name>
    <dbReference type="NCBI Taxonomy" id="5580"/>
    <lineage>
        <taxon>Eukaryota</taxon>
        <taxon>Fungi</taxon>
        <taxon>Dikarya</taxon>
        <taxon>Ascomycota</taxon>
        <taxon>Pezizomycotina</taxon>
        <taxon>Dothideomycetes</taxon>
        <taxon>Dothideomycetidae</taxon>
        <taxon>Dothideales</taxon>
        <taxon>Saccotheciaceae</taxon>
        <taxon>Aureobasidium</taxon>
    </lineage>
</organism>
<dbReference type="Pfam" id="PF20246">
    <property type="entry name" value="DUF6601"/>
    <property type="match status" value="1"/>
</dbReference>
<dbReference type="Proteomes" id="UP000309076">
    <property type="component" value="Unassembled WGS sequence"/>
</dbReference>
<evidence type="ECO:0000313" key="2">
    <source>
        <dbReference type="EMBL" id="THW31579.1"/>
    </source>
</evidence>
<dbReference type="InterPro" id="IPR046536">
    <property type="entry name" value="DUF6601"/>
</dbReference>
<accession>A0A4S8X7K3</accession>
<gene>
    <name evidence="2" type="ORF">D6D21_10672</name>
    <name evidence="3" type="ORF">D6D22_08169</name>
</gene>
<evidence type="ECO:0000313" key="5">
    <source>
        <dbReference type="Proteomes" id="UP000310687"/>
    </source>
</evidence>
<dbReference type="AlphaFoldDB" id="A0A4S8X7K3"/>
<keyword evidence="1" id="KW-0812">Transmembrane</keyword>
<proteinExistence type="predicted"/>
<dbReference type="PANTHER" id="PTHR34414:SF1">
    <property type="entry name" value="SUBTILISIN-LIKE SERINE PROTEASE"/>
    <property type="match status" value="1"/>
</dbReference>
<dbReference type="EMBL" id="QZAL01000158">
    <property type="protein sequence ID" value="THW35383.1"/>
    <property type="molecule type" value="Genomic_DNA"/>
</dbReference>
<evidence type="ECO:0000313" key="3">
    <source>
        <dbReference type="EMBL" id="THW35383.1"/>
    </source>
</evidence>
<name>A0A4S8X7K3_AURPU</name>
<feature type="transmembrane region" description="Helical" evidence="1">
    <location>
        <begin position="282"/>
        <end position="305"/>
    </location>
</feature>
<comment type="caution">
    <text evidence="3">The sequence shown here is derived from an EMBL/GenBank/DDBJ whole genome shotgun (WGS) entry which is preliminary data.</text>
</comment>
<reference evidence="4 5" key="1">
    <citation type="submission" date="2018-10" db="EMBL/GenBank/DDBJ databases">
        <title>Fifty Aureobasidium pullulans genomes reveal a recombining polyextremotolerant generalist.</title>
        <authorList>
            <person name="Gostincar C."/>
            <person name="Turk M."/>
            <person name="Zajc J."/>
            <person name="Gunde-Cimerman N."/>
        </authorList>
    </citation>
    <scope>NUCLEOTIDE SEQUENCE [LARGE SCALE GENOMIC DNA]</scope>
    <source>
        <strain evidence="2 4">EXF-10796</strain>
        <strain evidence="3 5">EXF-11013</strain>
    </source>
</reference>
<evidence type="ECO:0008006" key="6">
    <source>
        <dbReference type="Google" id="ProtNLM"/>
    </source>
</evidence>
<sequence>MDLPFSENYQLSDEFLRPTGYHKAKSPVKFDAAATLPGYPNIHLADTTHAASFIEKALCARDLENISSQLWVLTTQSSANINPLHRQKIKGREIVITEDPRLHLVWSYTRIFIQPLPRYLLSHAFWEVYLLHDNSPLGKRRDAVHKAAMGFLRTYHHLIQHESDFSIAQRDDHRLIPKEVTWQAFCQFMQKVSEIQDHEVSGRYHYGEIRLSRLNRYAPLLLHSRYYEQIHGQYAEYFARFYGPMLFVFAVMTTILSSMQVAMAVDQVASHRWSELWPFFRWFSVLGLFSTLVVAAFFVVVWLWMFTDEWMFALRVRFARKNAVEDVK</sequence>
<feature type="transmembrane region" description="Helical" evidence="1">
    <location>
        <begin position="241"/>
        <end position="262"/>
    </location>
</feature>
<keyword evidence="1" id="KW-0472">Membrane</keyword>
<keyword evidence="1" id="KW-1133">Transmembrane helix</keyword>
<dbReference type="EMBL" id="QZAM01000512">
    <property type="protein sequence ID" value="THW31579.1"/>
    <property type="molecule type" value="Genomic_DNA"/>
</dbReference>